<organism evidence="2 3">
    <name type="scientific">Olea europaea subsp. europaea</name>
    <dbReference type="NCBI Taxonomy" id="158383"/>
    <lineage>
        <taxon>Eukaryota</taxon>
        <taxon>Viridiplantae</taxon>
        <taxon>Streptophyta</taxon>
        <taxon>Embryophyta</taxon>
        <taxon>Tracheophyta</taxon>
        <taxon>Spermatophyta</taxon>
        <taxon>Magnoliopsida</taxon>
        <taxon>eudicotyledons</taxon>
        <taxon>Gunneridae</taxon>
        <taxon>Pentapetalae</taxon>
        <taxon>asterids</taxon>
        <taxon>lamiids</taxon>
        <taxon>Lamiales</taxon>
        <taxon>Oleaceae</taxon>
        <taxon>Oleeae</taxon>
        <taxon>Olea</taxon>
    </lineage>
</organism>
<dbReference type="Proteomes" id="UP000594638">
    <property type="component" value="Unassembled WGS sequence"/>
</dbReference>
<feature type="region of interest" description="Disordered" evidence="1">
    <location>
        <begin position="67"/>
        <end position="232"/>
    </location>
</feature>
<dbReference type="PANTHER" id="PTHR35692">
    <property type="entry name" value="F26F24.11"/>
    <property type="match status" value="1"/>
</dbReference>
<feature type="compositionally biased region" description="Basic and acidic residues" evidence="1">
    <location>
        <begin position="193"/>
        <end position="211"/>
    </location>
</feature>
<evidence type="ECO:0008006" key="4">
    <source>
        <dbReference type="Google" id="ProtNLM"/>
    </source>
</evidence>
<dbReference type="Gramene" id="OE9A081476T1">
    <property type="protein sequence ID" value="OE9A081476C1"/>
    <property type="gene ID" value="OE9A081476"/>
</dbReference>
<evidence type="ECO:0000256" key="1">
    <source>
        <dbReference type="SAM" id="MobiDB-lite"/>
    </source>
</evidence>
<feature type="compositionally biased region" description="Polar residues" evidence="1">
    <location>
        <begin position="67"/>
        <end position="77"/>
    </location>
</feature>
<sequence length="272" mass="30723">MADFLTDSDDEKKVDELLSQAMDLTVLEQVAAINCSGFNDSDLPSHLETRFQKLKSFPVEKSKSDLLSTKSFNSSKTPEFKNRDLINEAKKVNPSEEIKGYFSDERSKEKMGSTSTENGLKKNPVGKNCVSPTESFENESFPSLKKNPQGKMGRKQPKSPSSASWDDFSGESLSPPEKTGCFWCSPKKASRKNSKENRSLDRDLDWGKNDEFLSDMSNFSSKSQKKKMMKAMKEEEEICREAEKIIKWAKQASARMDVSGIEDELSDNENFK</sequence>
<evidence type="ECO:0000313" key="2">
    <source>
        <dbReference type="EMBL" id="CAA3000181.1"/>
    </source>
</evidence>
<dbReference type="PANTHER" id="PTHR35692:SF1">
    <property type="entry name" value="F26F24.11"/>
    <property type="match status" value="1"/>
</dbReference>
<dbReference type="EMBL" id="CACTIH010005674">
    <property type="protein sequence ID" value="CAA3000181.1"/>
    <property type="molecule type" value="Genomic_DNA"/>
</dbReference>
<name>A0A8S0T5N5_OLEEU</name>
<evidence type="ECO:0000313" key="3">
    <source>
        <dbReference type="Proteomes" id="UP000594638"/>
    </source>
</evidence>
<dbReference type="AlphaFoldDB" id="A0A8S0T5N5"/>
<dbReference type="OrthoDB" id="1936256at2759"/>
<accession>A0A8S0T5N5</accession>
<feature type="compositionally biased region" description="Basic and acidic residues" evidence="1">
    <location>
        <begin position="78"/>
        <end position="111"/>
    </location>
</feature>
<reference evidence="2 3" key="1">
    <citation type="submission" date="2019-12" db="EMBL/GenBank/DDBJ databases">
        <authorList>
            <person name="Alioto T."/>
            <person name="Alioto T."/>
            <person name="Gomez Garrido J."/>
        </authorList>
    </citation>
    <scope>NUCLEOTIDE SEQUENCE [LARGE SCALE GENOMIC DNA]</scope>
</reference>
<feature type="compositionally biased region" description="Polar residues" evidence="1">
    <location>
        <begin position="130"/>
        <end position="141"/>
    </location>
</feature>
<proteinExistence type="predicted"/>
<gene>
    <name evidence="2" type="ORF">OLEA9_A081476</name>
</gene>
<comment type="caution">
    <text evidence="2">The sequence shown here is derived from an EMBL/GenBank/DDBJ whole genome shotgun (WGS) entry which is preliminary data.</text>
</comment>
<keyword evidence="3" id="KW-1185">Reference proteome</keyword>
<protein>
    <recommendedName>
        <fullName evidence="4">Hepatoma-derived growth factor-related protein 2-like</fullName>
    </recommendedName>
</protein>